<feature type="region of interest" description="Disordered" evidence="1">
    <location>
        <begin position="186"/>
        <end position="231"/>
    </location>
</feature>
<reference evidence="2 3" key="1">
    <citation type="submission" date="2019-01" db="EMBL/GenBank/DDBJ databases">
        <title>Nuclear Genome Assembly of the Microalgal Biofuel strain Nannochloropsis salina CCMP1776.</title>
        <authorList>
            <person name="Hovde B."/>
        </authorList>
    </citation>
    <scope>NUCLEOTIDE SEQUENCE [LARGE SCALE GENOMIC DNA]</scope>
    <source>
        <strain evidence="2 3">CCMP1776</strain>
    </source>
</reference>
<sequence>MAGKRPRPPVQVVVAPSIPSPYEYKLQLQREQGERQDEAANGSYKRARSGGALSNGNNAAERAEFKKMWKSVMDLGAMQLTGYEKKAYDARRIVELGGKAPAAIKTPFNILMGKRAKAKQRDARRDNDIRESGVVVAKKRQSAAALANQILDDGGRRKHDSSGKIGETPYPVLGKMKGGTLFLNRGTIQRATMGKRGGRGGDKRGGRGRGEAPGGGRAAGRGRTAGRQRKG</sequence>
<dbReference type="PANTHER" id="PTHR28096">
    <property type="entry name" value="PROTEIN FAF1"/>
    <property type="match status" value="1"/>
</dbReference>
<evidence type="ECO:0000313" key="3">
    <source>
        <dbReference type="Proteomes" id="UP000355283"/>
    </source>
</evidence>
<dbReference type="OrthoDB" id="194040at2759"/>
<protein>
    <submittedName>
        <fullName evidence="2">Uncharacterized protein</fullName>
    </submittedName>
</protein>
<dbReference type="Pfam" id="PF15375">
    <property type="entry name" value="FSAF1"/>
    <property type="match status" value="1"/>
</dbReference>
<dbReference type="Proteomes" id="UP000355283">
    <property type="component" value="Unassembled WGS sequence"/>
</dbReference>
<keyword evidence="3" id="KW-1185">Reference proteome</keyword>
<feature type="compositionally biased region" description="Basic and acidic residues" evidence="1">
    <location>
        <begin position="199"/>
        <end position="210"/>
    </location>
</feature>
<name>A0A4D9D3E7_9STRA</name>
<dbReference type="PANTHER" id="PTHR28096:SF1">
    <property type="entry name" value="PROTEIN FAF1"/>
    <property type="match status" value="1"/>
</dbReference>
<accession>A0A4D9D3E7</accession>
<comment type="caution">
    <text evidence="2">The sequence shown here is derived from an EMBL/GenBank/DDBJ whole genome shotgun (WGS) entry which is preliminary data.</text>
</comment>
<dbReference type="InterPro" id="IPR027973">
    <property type="entry name" value="FSAF1-like"/>
</dbReference>
<dbReference type="EMBL" id="SDOX01000021">
    <property type="protein sequence ID" value="TFJ83975.1"/>
    <property type="molecule type" value="Genomic_DNA"/>
</dbReference>
<feature type="region of interest" description="Disordered" evidence="1">
    <location>
        <begin position="29"/>
        <end position="58"/>
    </location>
</feature>
<dbReference type="GO" id="GO:0000462">
    <property type="term" value="P:maturation of SSU-rRNA from tricistronic rRNA transcript (SSU-rRNA, 5.8S rRNA, LSU-rRNA)"/>
    <property type="evidence" value="ECO:0007669"/>
    <property type="project" value="TreeGrafter"/>
</dbReference>
<proteinExistence type="predicted"/>
<dbReference type="GO" id="GO:0005730">
    <property type="term" value="C:nucleolus"/>
    <property type="evidence" value="ECO:0007669"/>
    <property type="project" value="TreeGrafter"/>
</dbReference>
<organism evidence="2 3">
    <name type="scientific">Nannochloropsis salina CCMP1776</name>
    <dbReference type="NCBI Taxonomy" id="1027361"/>
    <lineage>
        <taxon>Eukaryota</taxon>
        <taxon>Sar</taxon>
        <taxon>Stramenopiles</taxon>
        <taxon>Ochrophyta</taxon>
        <taxon>Eustigmatophyceae</taxon>
        <taxon>Eustigmatales</taxon>
        <taxon>Monodopsidaceae</taxon>
        <taxon>Microchloropsis</taxon>
        <taxon>Microchloropsis salina</taxon>
    </lineage>
</organism>
<evidence type="ECO:0000313" key="2">
    <source>
        <dbReference type="EMBL" id="TFJ83975.1"/>
    </source>
</evidence>
<dbReference type="AlphaFoldDB" id="A0A4D9D3E7"/>
<evidence type="ECO:0000256" key="1">
    <source>
        <dbReference type="SAM" id="MobiDB-lite"/>
    </source>
</evidence>
<dbReference type="InterPro" id="IPR053030">
    <property type="entry name" value="Ribosomal_biogenesis_FAF1-like"/>
</dbReference>
<gene>
    <name evidence="2" type="ORF">NSK_005070</name>
</gene>